<name>A0A2T0WV83_9BACT</name>
<sequence>MPNYFKYLCYTTKPYNTGERVAQFNITGFPKKKVDAMIAANKPDFPSEQYMCSLEKYPHKKSEFNRIKKPQPND</sequence>
<evidence type="ECO:0000313" key="1">
    <source>
        <dbReference type="EMBL" id="PRY90613.1"/>
    </source>
</evidence>
<accession>A0A2T0WV83</accession>
<dbReference type="EMBL" id="PVTR01000001">
    <property type="protein sequence ID" value="PRY90613.1"/>
    <property type="molecule type" value="Genomic_DNA"/>
</dbReference>
<reference evidence="1 2" key="1">
    <citation type="submission" date="2018-03" db="EMBL/GenBank/DDBJ databases">
        <title>Genomic Encyclopedia of Archaeal and Bacterial Type Strains, Phase II (KMG-II): from individual species to whole genera.</title>
        <authorList>
            <person name="Goeker M."/>
        </authorList>
    </citation>
    <scope>NUCLEOTIDE SEQUENCE [LARGE SCALE GENOMIC DNA]</scope>
    <source>
        <strain evidence="1 2">DSM 27929</strain>
    </source>
</reference>
<keyword evidence="2" id="KW-1185">Reference proteome</keyword>
<dbReference type="Proteomes" id="UP000238157">
    <property type="component" value="Unassembled WGS sequence"/>
</dbReference>
<dbReference type="RefSeq" id="WP_106131854.1">
    <property type="nucleotide sequence ID" value="NZ_PVTR01000001.1"/>
</dbReference>
<gene>
    <name evidence="1" type="ORF">CLW00_101277</name>
</gene>
<evidence type="ECO:0000313" key="2">
    <source>
        <dbReference type="Proteomes" id="UP000238157"/>
    </source>
</evidence>
<protein>
    <submittedName>
        <fullName evidence="1">Uncharacterized protein</fullName>
    </submittedName>
</protein>
<proteinExistence type="predicted"/>
<comment type="caution">
    <text evidence="1">The sequence shown here is derived from an EMBL/GenBank/DDBJ whole genome shotgun (WGS) entry which is preliminary data.</text>
</comment>
<organism evidence="1 2">
    <name type="scientific">Mongoliibacter ruber</name>
    <dbReference type="NCBI Taxonomy" id="1750599"/>
    <lineage>
        <taxon>Bacteria</taxon>
        <taxon>Pseudomonadati</taxon>
        <taxon>Bacteroidota</taxon>
        <taxon>Cytophagia</taxon>
        <taxon>Cytophagales</taxon>
        <taxon>Cyclobacteriaceae</taxon>
        <taxon>Mongoliibacter</taxon>
    </lineage>
</organism>
<dbReference type="AlphaFoldDB" id="A0A2T0WV83"/>